<evidence type="ECO:0000313" key="2">
    <source>
        <dbReference type="EMBL" id="TQI93736.1"/>
    </source>
</evidence>
<feature type="transmembrane region" description="Helical" evidence="1">
    <location>
        <begin position="38"/>
        <end position="57"/>
    </location>
</feature>
<organism evidence="2 3">
    <name type="scientific">Amycolatopsis cihanbeyliensis</name>
    <dbReference type="NCBI Taxonomy" id="1128664"/>
    <lineage>
        <taxon>Bacteria</taxon>
        <taxon>Bacillati</taxon>
        <taxon>Actinomycetota</taxon>
        <taxon>Actinomycetes</taxon>
        <taxon>Pseudonocardiales</taxon>
        <taxon>Pseudonocardiaceae</taxon>
        <taxon>Amycolatopsis</taxon>
    </lineage>
</organism>
<keyword evidence="1" id="KW-0812">Transmembrane</keyword>
<keyword evidence="1" id="KW-0472">Membrane</keyword>
<dbReference type="AlphaFoldDB" id="A0A542CSE8"/>
<evidence type="ECO:0000313" key="3">
    <source>
        <dbReference type="Proteomes" id="UP000320876"/>
    </source>
</evidence>
<feature type="transmembrane region" description="Helical" evidence="1">
    <location>
        <begin position="93"/>
        <end position="113"/>
    </location>
</feature>
<dbReference type="Proteomes" id="UP000320876">
    <property type="component" value="Unassembled WGS sequence"/>
</dbReference>
<name>A0A542CSE8_AMYCI</name>
<feature type="transmembrane region" description="Helical" evidence="1">
    <location>
        <begin position="12"/>
        <end position="32"/>
    </location>
</feature>
<keyword evidence="1" id="KW-1133">Transmembrane helix</keyword>
<sequence length="182" mass="19002">MLELLRRQWWLVVLRGAVAVLFGILAVAWPGITVLALAVLWGAYVLVDGIAAAVIGLTGGPIPGADRWAHVLLGALGVLTGALALVWPEITVLVLLLLIAAWSIVAGVLQVAAAIRLRKVIDNEWLLALTGVIALALGVLLIVQPAEGALALVVAIGIFAAVWGMALIVLGFRLRSFGRSFG</sequence>
<dbReference type="PANTHER" id="PTHR34989">
    <property type="entry name" value="PROTEIN HDED"/>
    <property type="match status" value="1"/>
</dbReference>
<dbReference type="GO" id="GO:0005886">
    <property type="term" value="C:plasma membrane"/>
    <property type="evidence" value="ECO:0007669"/>
    <property type="project" value="TreeGrafter"/>
</dbReference>
<comment type="caution">
    <text evidence="2">The sequence shown here is derived from an EMBL/GenBank/DDBJ whole genome shotgun (WGS) entry which is preliminary data.</text>
</comment>
<dbReference type="Pfam" id="PF03729">
    <property type="entry name" value="DUF308"/>
    <property type="match status" value="1"/>
</dbReference>
<dbReference type="InterPro" id="IPR005325">
    <property type="entry name" value="DUF308_memb"/>
</dbReference>
<gene>
    <name evidence="2" type="ORF">FB471_5877</name>
</gene>
<dbReference type="InterPro" id="IPR052712">
    <property type="entry name" value="Acid_resist_chaperone_HdeD"/>
</dbReference>
<dbReference type="PANTHER" id="PTHR34989:SF1">
    <property type="entry name" value="PROTEIN HDED"/>
    <property type="match status" value="1"/>
</dbReference>
<protein>
    <submittedName>
        <fullName evidence="2">Uncharacterized membrane protein HdeD (DUF308 family)</fullName>
    </submittedName>
</protein>
<accession>A0A542CSE8</accession>
<feature type="transmembrane region" description="Helical" evidence="1">
    <location>
        <begin position="149"/>
        <end position="172"/>
    </location>
</feature>
<dbReference type="OrthoDB" id="193343at2"/>
<feature type="transmembrane region" description="Helical" evidence="1">
    <location>
        <begin position="125"/>
        <end position="143"/>
    </location>
</feature>
<reference evidence="2 3" key="1">
    <citation type="submission" date="2019-06" db="EMBL/GenBank/DDBJ databases">
        <title>Sequencing the genomes of 1000 actinobacteria strains.</title>
        <authorList>
            <person name="Klenk H.-P."/>
        </authorList>
    </citation>
    <scope>NUCLEOTIDE SEQUENCE [LARGE SCALE GENOMIC DNA]</scope>
    <source>
        <strain evidence="2 3">DSM 45679</strain>
    </source>
</reference>
<proteinExistence type="predicted"/>
<feature type="transmembrane region" description="Helical" evidence="1">
    <location>
        <begin position="69"/>
        <end position="87"/>
    </location>
</feature>
<evidence type="ECO:0000256" key="1">
    <source>
        <dbReference type="SAM" id="Phobius"/>
    </source>
</evidence>
<keyword evidence="3" id="KW-1185">Reference proteome</keyword>
<dbReference type="EMBL" id="VFML01000002">
    <property type="protein sequence ID" value="TQI93736.1"/>
    <property type="molecule type" value="Genomic_DNA"/>
</dbReference>